<comment type="caution">
    <text evidence="10">The sequence shown here is derived from an EMBL/GenBank/DDBJ whole genome shotgun (WGS) entry which is preliminary data.</text>
</comment>
<dbReference type="SUPFAM" id="SSF47090">
    <property type="entry name" value="PGBD-like"/>
    <property type="match status" value="1"/>
</dbReference>
<keyword evidence="5 7" id="KW-0573">Peptidoglycan synthesis</keyword>
<evidence type="ECO:0000256" key="3">
    <source>
        <dbReference type="ARBA" id="ARBA00022679"/>
    </source>
</evidence>
<dbReference type="InterPro" id="IPR038063">
    <property type="entry name" value="Transpep_catalytic_dom"/>
</dbReference>
<evidence type="ECO:0000313" key="11">
    <source>
        <dbReference type="Proteomes" id="UP001408594"/>
    </source>
</evidence>
<dbReference type="InterPro" id="IPR002477">
    <property type="entry name" value="Peptidoglycan-bd-like"/>
</dbReference>
<reference evidence="10 11" key="1">
    <citation type="submission" date="2024-02" db="EMBL/GenBank/DDBJ databases">
        <title>Microbulbifer aestuariivivens NBRC 112533.</title>
        <authorList>
            <person name="Ichikawa N."/>
            <person name="Katano-Makiyama Y."/>
            <person name="Hidaka K."/>
        </authorList>
    </citation>
    <scope>NUCLEOTIDE SEQUENCE [LARGE SCALE GENOMIC DNA]</scope>
    <source>
        <strain evidence="10 11">NBRC 112533</strain>
    </source>
</reference>
<feature type="region of interest" description="Disordered" evidence="8">
    <location>
        <begin position="378"/>
        <end position="400"/>
    </location>
</feature>
<feature type="domain" description="L,D-TPase catalytic" evidence="9">
    <location>
        <begin position="167"/>
        <end position="344"/>
    </location>
</feature>
<protein>
    <recommendedName>
        <fullName evidence="9">L,D-TPase catalytic domain-containing protein</fullName>
    </recommendedName>
</protein>
<dbReference type="CDD" id="cd16913">
    <property type="entry name" value="YkuD_like"/>
    <property type="match status" value="1"/>
</dbReference>
<organism evidence="10 11">
    <name type="scientific">Microbulbifer aestuariivivens</name>
    <dbReference type="NCBI Taxonomy" id="1908308"/>
    <lineage>
        <taxon>Bacteria</taxon>
        <taxon>Pseudomonadati</taxon>
        <taxon>Pseudomonadota</taxon>
        <taxon>Gammaproteobacteria</taxon>
        <taxon>Cellvibrionales</taxon>
        <taxon>Microbulbiferaceae</taxon>
        <taxon>Microbulbifer</taxon>
    </lineage>
</organism>
<dbReference type="SUPFAM" id="SSF141523">
    <property type="entry name" value="L,D-transpeptidase catalytic domain-like"/>
    <property type="match status" value="1"/>
</dbReference>
<evidence type="ECO:0000256" key="1">
    <source>
        <dbReference type="ARBA" id="ARBA00004752"/>
    </source>
</evidence>
<evidence type="ECO:0000256" key="5">
    <source>
        <dbReference type="ARBA" id="ARBA00022984"/>
    </source>
</evidence>
<keyword evidence="11" id="KW-1185">Reference proteome</keyword>
<feature type="active site" description="Proton donor/acceptor" evidence="7">
    <location>
        <position position="298"/>
    </location>
</feature>
<evidence type="ECO:0000313" key="10">
    <source>
        <dbReference type="EMBL" id="GAA5525193.1"/>
    </source>
</evidence>
<keyword evidence="3" id="KW-0808">Transferase</keyword>
<dbReference type="EMBL" id="BAABRT010000012">
    <property type="protein sequence ID" value="GAA5525193.1"/>
    <property type="molecule type" value="Genomic_DNA"/>
</dbReference>
<dbReference type="Gene3D" id="2.40.440.10">
    <property type="entry name" value="L,D-transpeptidase catalytic domain-like"/>
    <property type="match status" value="1"/>
</dbReference>
<dbReference type="PROSITE" id="PS52029">
    <property type="entry name" value="LD_TPASE"/>
    <property type="match status" value="1"/>
</dbReference>
<dbReference type="InterPro" id="IPR036365">
    <property type="entry name" value="PGBD-like_sf"/>
</dbReference>
<dbReference type="InterPro" id="IPR052905">
    <property type="entry name" value="LD-transpeptidase_YkuD-like"/>
</dbReference>
<comment type="pathway">
    <text evidence="1 7">Cell wall biogenesis; peptidoglycan biosynthesis.</text>
</comment>
<evidence type="ECO:0000256" key="8">
    <source>
        <dbReference type="SAM" id="MobiDB-lite"/>
    </source>
</evidence>
<gene>
    <name evidence="10" type="ORF">Maes01_01758</name>
</gene>
<comment type="similarity">
    <text evidence="2">Belongs to the YkuD family.</text>
</comment>
<feature type="compositionally biased region" description="Low complexity" evidence="8">
    <location>
        <begin position="387"/>
        <end position="400"/>
    </location>
</feature>
<dbReference type="Pfam" id="PF01471">
    <property type="entry name" value="PG_binding_1"/>
    <property type="match status" value="1"/>
</dbReference>
<sequence>MQRTTGQWQILAAVIVLSLGILNSGRASPATQQPAIDPRTAAPALVAAAERYRSLAERWQAPAAGQPLSPGDRDPRVAQIREILRLYGDYSGTRAPLPADSQPDPQRFDSAMSRALSAYQKRHGLEVTGVADTATLAQLSVPPADRALQLEANAPRWQKLASQAGQRYLLVNVPAFELQMVEHGRVTLRMKTVVGKTSTRTPTLRSRVTNVVFNPTWTVPRSILLTDLLPKARNNPQAMHQRGYRVVNYGSSETRPISPESISSAAQGQATLRQIPGRGNTLGRVKFVLPNKQAIYLHDTQAQSLFKHNDRAFSHGCIRLKEPEELAYALLRPQGWDRTRVAEATTGNETLNIRIEKPPRLFIAYLTAWIDGEGRPHFRRDIYQQDPPSSSGASGSSPAD</sequence>
<evidence type="ECO:0000256" key="7">
    <source>
        <dbReference type="PROSITE-ProRule" id="PRU01373"/>
    </source>
</evidence>
<dbReference type="InterPro" id="IPR005490">
    <property type="entry name" value="LD_TPept_cat_dom"/>
</dbReference>
<evidence type="ECO:0000256" key="2">
    <source>
        <dbReference type="ARBA" id="ARBA00005992"/>
    </source>
</evidence>
<dbReference type="Gene3D" id="1.10.101.10">
    <property type="entry name" value="PGBD-like superfamily/PGBD"/>
    <property type="match status" value="1"/>
</dbReference>
<name>A0ABP9WRJ5_9GAMM</name>
<dbReference type="Pfam" id="PF03734">
    <property type="entry name" value="YkuD"/>
    <property type="match status" value="1"/>
</dbReference>
<evidence type="ECO:0000256" key="4">
    <source>
        <dbReference type="ARBA" id="ARBA00022960"/>
    </source>
</evidence>
<proteinExistence type="inferred from homology"/>
<dbReference type="InterPro" id="IPR036366">
    <property type="entry name" value="PGBDSf"/>
</dbReference>
<dbReference type="PANTHER" id="PTHR41533:SF2">
    <property type="entry name" value="BLR7131 PROTEIN"/>
    <property type="match status" value="1"/>
</dbReference>
<dbReference type="Proteomes" id="UP001408594">
    <property type="component" value="Unassembled WGS sequence"/>
</dbReference>
<dbReference type="PANTHER" id="PTHR41533">
    <property type="entry name" value="L,D-TRANSPEPTIDASE HI_1667-RELATED"/>
    <property type="match status" value="1"/>
</dbReference>
<dbReference type="RefSeq" id="WP_345550685.1">
    <property type="nucleotide sequence ID" value="NZ_BAABRT010000012.1"/>
</dbReference>
<evidence type="ECO:0000256" key="6">
    <source>
        <dbReference type="ARBA" id="ARBA00023316"/>
    </source>
</evidence>
<evidence type="ECO:0000259" key="9">
    <source>
        <dbReference type="PROSITE" id="PS52029"/>
    </source>
</evidence>
<keyword evidence="4 7" id="KW-0133">Cell shape</keyword>
<keyword evidence="6 7" id="KW-0961">Cell wall biogenesis/degradation</keyword>
<feature type="active site" description="Nucleophile" evidence="7">
    <location>
        <position position="317"/>
    </location>
</feature>
<accession>A0ABP9WRJ5</accession>